<dbReference type="Proteomes" id="UP000036513">
    <property type="component" value="Unassembled WGS sequence"/>
</dbReference>
<dbReference type="RefSeq" id="WP_048468886.1">
    <property type="nucleotide sequence ID" value="NZ_JYNL01000008.1"/>
</dbReference>
<reference evidence="3 4" key="1">
    <citation type="journal article" date="2015" name="Genome Biol. Evol.">
        <title>Characterization of Three Mycobacterium spp. with Potential Use in Bioremediation by Genome Sequencing and Comparative Genomics.</title>
        <authorList>
            <person name="Das S."/>
            <person name="Pettersson B.M."/>
            <person name="Behra P.R."/>
            <person name="Ramesh M."/>
            <person name="Dasgupta S."/>
            <person name="Bhattacharya A."/>
            <person name="Kirsebom L.A."/>
        </authorList>
    </citation>
    <scope>NUCLEOTIDE SEQUENCE [LARGE SCALE GENOMIC DNA]</scope>
    <source>
        <strain evidence="3 4">DSM 43826</strain>
    </source>
</reference>
<evidence type="ECO:0000313" key="4">
    <source>
        <dbReference type="Proteomes" id="UP000036513"/>
    </source>
</evidence>
<name>A0A0J6WJN3_9MYCO</name>
<dbReference type="PANTHER" id="PTHR34406">
    <property type="entry name" value="PROTEIN YCEI"/>
    <property type="match status" value="1"/>
</dbReference>
<dbReference type="SUPFAM" id="SSF101874">
    <property type="entry name" value="YceI-like"/>
    <property type="match status" value="1"/>
</dbReference>
<evidence type="ECO:0000256" key="1">
    <source>
        <dbReference type="ARBA" id="ARBA00008812"/>
    </source>
</evidence>
<dbReference type="SMART" id="SM00867">
    <property type="entry name" value="YceI"/>
    <property type="match status" value="1"/>
</dbReference>
<dbReference type="Pfam" id="PF04264">
    <property type="entry name" value="YceI"/>
    <property type="match status" value="1"/>
</dbReference>
<keyword evidence="4" id="KW-1185">Reference proteome</keyword>
<dbReference type="Gene3D" id="2.40.128.110">
    <property type="entry name" value="Lipid/polyisoprenoid-binding, YceI-like"/>
    <property type="match status" value="1"/>
</dbReference>
<accession>A0A0J6WJN3</accession>
<comment type="similarity">
    <text evidence="1">Belongs to the UPF0312 family.</text>
</comment>
<dbReference type="PANTHER" id="PTHR34406:SF1">
    <property type="entry name" value="PROTEIN YCEI"/>
    <property type="match status" value="1"/>
</dbReference>
<dbReference type="EMBL" id="JYNL01000008">
    <property type="protein sequence ID" value="KMO82814.1"/>
    <property type="molecule type" value="Genomic_DNA"/>
</dbReference>
<dbReference type="STRING" id="37916.MCHLDSM_00694"/>
<evidence type="ECO:0000259" key="2">
    <source>
        <dbReference type="SMART" id="SM00867"/>
    </source>
</evidence>
<protein>
    <submittedName>
        <fullName evidence="3">YceI-like domain protein</fullName>
    </submittedName>
</protein>
<feature type="domain" description="Lipid/polyisoprenoid-binding YceI-like" evidence="2">
    <location>
        <begin position="5"/>
        <end position="180"/>
    </location>
</feature>
<dbReference type="InterPro" id="IPR036761">
    <property type="entry name" value="TTHA0802/YceI-like_sf"/>
</dbReference>
<organism evidence="3 4">
    <name type="scientific">Mycolicibacterium chlorophenolicum</name>
    <dbReference type="NCBI Taxonomy" id="37916"/>
    <lineage>
        <taxon>Bacteria</taxon>
        <taxon>Bacillati</taxon>
        <taxon>Actinomycetota</taxon>
        <taxon>Actinomycetes</taxon>
        <taxon>Mycobacteriales</taxon>
        <taxon>Mycobacteriaceae</taxon>
        <taxon>Mycolicibacterium</taxon>
    </lineage>
</organism>
<comment type="caution">
    <text evidence="3">The sequence shown here is derived from an EMBL/GenBank/DDBJ whole genome shotgun (WGS) entry which is preliminary data.</text>
</comment>
<dbReference type="InterPro" id="IPR007372">
    <property type="entry name" value="Lipid/polyisoprenoid-bd_YceI"/>
</dbReference>
<dbReference type="AlphaFoldDB" id="A0A0J6WJN3"/>
<dbReference type="SMR" id="A0A0J6WJN3"/>
<evidence type="ECO:0000313" key="3">
    <source>
        <dbReference type="EMBL" id="KMO82814.1"/>
    </source>
</evidence>
<gene>
    <name evidence="3" type="ORF">MCHLDSM_00694</name>
</gene>
<sequence>MAASAWTLDPSHGELLLTTGVTGPAAAMGHRLTIAMTAWQATVNWSGGEPSAVELTLDVDSLEVLRGDGGVKGLTGVEKGLARSNALKSLDAKRYPHIRFSADEVTAVDGGYRLSGTLEIHGRSRPRSVDLRVEDLGETWRMACDAVVSHRDFGVKPYSLMMGAMKVADEVAVSFHAEHAKD</sequence>
<proteinExistence type="inferred from homology"/>
<dbReference type="PATRIC" id="fig|37916.4.peg.748"/>